<feature type="region of interest" description="Disordered" evidence="1">
    <location>
        <begin position="1"/>
        <end position="138"/>
    </location>
</feature>
<dbReference type="AlphaFoldDB" id="A0A182YSI5"/>
<reference evidence="3" key="1">
    <citation type="journal article" date="2014" name="Genome Biol.">
        <title>Genome analysis of a major urban malaria vector mosquito, Anopheles stephensi.</title>
        <authorList>
            <person name="Jiang X."/>
            <person name="Peery A."/>
            <person name="Hall A.B."/>
            <person name="Sharma A."/>
            <person name="Chen X.G."/>
            <person name="Waterhouse R.M."/>
            <person name="Komissarov A."/>
            <person name="Riehle M.M."/>
            <person name="Shouche Y."/>
            <person name="Sharakhova M.V."/>
            <person name="Lawson D."/>
            <person name="Pakpour N."/>
            <person name="Arensburger P."/>
            <person name="Davidson V.L."/>
            <person name="Eiglmeier K."/>
            <person name="Emrich S."/>
            <person name="George P."/>
            <person name="Kennedy R.C."/>
            <person name="Mane S.P."/>
            <person name="Maslen G."/>
            <person name="Oringanje C."/>
            <person name="Qi Y."/>
            <person name="Settlage R."/>
            <person name="Tojo M."/>
            <person name="Tubio J.M."/>
            <person name="Unger M.F."/>
            <person name="Wang B."/>
            <person name="Vernick K.D."/>
            <person name="Ribeiro J.M."/>
            <person name="James A.A."/>
            <person name="Michel K."/>
            <person name="Riehle M.A."/>
            <person name="Luckhart S."/>
            <person name="Sharakhov I.V."/>
            <person name="Tu Z."/>
        </authorList>
    </citation>
    <scope>NUCLEOTIDE SEQUENCE [LARGE SCALE GENOMIC DNA]</scope>
    <source>
        <strain evidence="3">Indian</strain>
    </source>
</reference>
<organism evidence="2 3">
    <name type="scientific">Anopheles stephensi</name>
    <name type="common">Indo-Pakistan malaria mosquito</name>
    <dbReference type="NCBI Taxonomy" id="30069"/>
    <lineage>
        <taxon>Eukaryota</taxon>
        <taxon>Metazoa</taxon>
        <taxon>Ecdysozoa</taxon>
        <taxon>Arthropoda</taxon>
        <taxon>Hexapoda</taxon>
        <taxon>Insecta</taxon>
        <taxon>Pterygota</taxon>
        <taxon>Neoptera</taxon>
        <taxon>Endopterygota</taxon>
        <taxon>Diptera</taxon>
        <taxon>Nematocera</taxon>
        <taxon>Culicoidea</taxon>
        <taxon>Culicidae</taxon>
        <taxon>Anophelinae</taxon>
        <taxon>Anopheles</taxon>
    </lineage>
</organism>
<dbReference type="EnsemblMetazoa" id="ASTEI11421-RA">
    <property type="protein sequence ID" value="ASTEI11421-PA"/>
    <property type="gene ID" value="ASTEI11421"/>
</dbReference>
<dbReference type="Proteomes" id="UP000076408">
    <property type="component" value="Unassembled WGS sequence"/>
</dbReference>
<dbReference type="VEuPathDB" id="VectorBase:ASTEI20_046094"/>
<protein>
    <submittedName>
        <fullName evidence="2">Uncharacterized protein</fullName>
    </submittedName>
</protein>
<evidence type="ECO:0000313" key="2">
    <source>
        <dbReference type="EnsemblMetazoa" id="ASTEI11421-PA"/>
    </source>
</evidence>
<evidence type="ECO:0000256" key="1">
    <source>
        <dbReference type="SAM" id="MobiDB-lite"/>
    </source>
</evidence>
<accession>A0A182YSI5</accession>
<reference evidence="2" key="2">
    <citation type="submission" date="2020-05" db="UniProtKB">
        <authorList>
            <consortium name="EnsemblMetazoa"/>
        </authorList>
    </citation>
    <scope>IDENTIFICATION</scope>
    <source>
        <strain evidence="2">Indian</strain>
    </source>
</reference>
<sequence length="138" mass="14092">RPANRGRYGNFGDERDGGGRDDWNRDRDEGRGGGRGYNDRDNYGRDDGNSSNIGEERPRLKLAPRSTNAPLNALAETKQAAAIFGNARPREEKIGAEPGARKHANSVGSEGSSSADGGGGGGGGGGSGSASSTTGADN</sequence>
<proteinExistence type="predicted"/>
<feature type="compositionally biased region" description="Low complexity" evidence="1">
    <location>
        <begin position="129"/>
        <end position="138"/>
    </location>
</feature>
<name>A0A182YSI5_ANOST</name>
<feature type="compositionally biased region" description="Gly residues" evidence="1">
    <location>
        <begin position="116"/>
        <end position="128"/>
    </location>
</feature>
<keyword evidence="3" id="KW-1185">Reference proteome</keyword>
<evidence type="ECO:0000313" key="3">
    <source>
        <dbReference type="Proteomes" id="UP000076408"/>
    </source>
</evidence>
<feature type="compositionally biased region" description="Basic and acidic residues" evidence="1">
    <location>
        <begin position="12"/>
        <end position="59"/>
    </location>
</feature>
<dbReference type="STRING" id="30069.A0A182YSI5"/>
<dbReference type="VEuPathDB" id="VectorBase:ASTEI11421"/>